<evidence type="ECO:0000259" key="2">
    <source>
        <dbReference type="SMART" id="SM00062"/>
    </source>
</evidence>
<protein>
    <recommendedName>
        <fullName evidence="2">Solute-binding protein family 3/N-terminal domain-containing protein</fullName>
    </recommendedName>
</protein>
<feature type="signal peptide" evidence="1">
    <location>
        <begin position="1"/>
        <end position="20"/>
    </location>
</feature>
<evidence type="ECO:0000313" key="4">
    <source>
        <dbReference type="Proteomes" id="UP000632498"/>
    </source>
</evidence>
<dbReference type="InterPro" id="IPR001638">
    <property type="entry name" value="Solute-binding_3/MltF_N"/>
</dbReference>
<dbReference type="SMART" id="SM00062">
    <property type="entry name" value="PBPb"/>
    <property type="match status" value="1"/>
</dbReference>
<dbReference type="EMBL" id="BMHV01000033">
    <property type="protein sequence ID" value="GGF74620.1"/>
    <property type="molecule type" value="Genomic_DNA"/>
</dbReference>
<feature type="chain" id="PRO_5037150878" description="Solute-binding protein family 3/N-terminal domain-containing protein" evidence="1">
    <location>
        <begin position="21"/>
        <end position="252"/>
    </location>
</feature>
<sequence>MRYLLTLLCALLLFSTSALAEHVKAGQHIETDKTVLLTIHFPPYVIEESDSELRGFDVEVAREAFRRMGQPLDIKIVPWRRALAATEQGAVSGILTCSPRQIFLMSNPISTATDALFLNADHNFKNYPIFSIEDLTKYPNLKIGGVAGYRQLKLLDQYGLSYDTSPDDSAALKKLFAGRIHIFLTTREFGEYTLQHLQLSRLIKIIPIRSKQYHICFSKARPGIKDLITRFNKALATMQADGTYQAIHDRYK</sequence>
<evidence type="ECO:0000313" key="3">
    <source>
        <dbReference type="EMBL" id="GGF74620.1"/>
    </source>
</evidence>
<gene>
    <name evidence="3" type="ORF">GCM10011332_30880</name>
</gene>
<reference evidence="3" key="2">
    <citation type="submission" date="2020-09" db="EMBL/GenBank/DDBJ databases">
        <authorList>
            <person name="Sun Q."/>
            <person name="Zhou Y."/>
        </authorList>
    </citation>
    <scope>NUCLEOTIDE SEQUENCE</scope>
    <source>
        <strain evidence="3">CGMCC 1.15254</strain>
    </source>
</reference>
<dbReference type="Gene3D" id="3.40.190.10">
    <property type="entry name" value="Periplasmic binding protein-like II"/>
    <property type="match status" value="2"/>
</dbReference>
<dbReference type="AlphaFoldDB" id="A0A917C6J6"/>
<accession>A0A917C6J6</accession>
<dbReference type="SUPFAM" id="SSF53850">
    <property type="entry name" value="Periplasmic binding protein-like II"/>
    <property type="match status" value="1"/>
</dbReference>
<dbReference type="PANTHER" id="PTHR38834">
    <property type="entry name" value="PERIPLASMIC SUBSTRATE BINDING PROTEIN FAMILY 3"/>
    <property type="match status" value="1"/>
</dbReference>
<keyword evidence="4" id="KW-1185">Reference proteome</keyword>
<dbReference type="RefSeq" id="WP_188666874.1">
    <property type="nucleotide sequence ID" value="NZ_BMHV01000033.1"/>
</dbReference>
<proteinExistence type="predicted"/>
<keyword evidence="1" id="KW-0732">Signal</keyword>
<organism evidence="3 4">
    <name type="scientific">Terasakiella brassicae</name>
    <dbReference type="NCBI Taxonomy" id="1634917"/>
    <lineage>
        <taxon>Bacteria</taxon>
        <taxon>Pseudomonadati</taxon>
        <taxon>Pseudomonadota</taxon>
        <taxon>Alphaproteobacteria</taxon>
        <taxon>Rhodospirillales</taxon>
        <taxon>Terasakiellaceae</taxon>
        <taxon>Terasakiella</taxon>
    </lineage>
</organism>
<dbReference type="Pfam" id="PF00497">
    <property type="entry name" value="SBP_bac_3"/>
    <property type="match status" value="1"/>
</dbReference>
<name>A0A917C6J6_9PROT</name>
<evidence type="ECO:0000256" key="1">
    <source>
        <dbReference type="SAM" id="SignalP"/>
    </source>
</evidence>
<reference evidence="3" key="1">
    <citation type="journal article" date="2014" name="Int. J. Syst. Evol. Microbiol.">
        <title>Complete genome sequence of Corynebacterium casei LMG S-19264T (=DSM 44701T), isolated from a smear-ripened cheese.</title>
        <authorList>
            <consortium name="US DOE Joint Genome Institute (JGI-PGF)"/>
            <person name="Walter F."/>
            <person name="Albersmeier A."/>
            <person name="Kalinowski J."/>
            <person name="Ruckert C."/>
        </authorList>
    </citation>
    <scope>NUCLEOTIDE SEQUENCE</scope>
    <source>
        <strain evidence="3">CGMCC 1.15254</strain>
    </source>
</reference>
<feature type="domain" description="Solute-binding protein family 3/N-terminal" evidence="2">
    <location>
        <begin position="36"/>
        <end position="252"/>
    </location>
</feature>
<comment type="caution">
    <text evidence="3">The sequence shown here is derived from an EMBL/GenBank/DDBJ whole genome shotgun (WGS) entry which is preliminary data.</text>
</comment>
<dbReference type="Proteomes" id="UP000632498">
    <property type="component" value="Unassembled WGS sequence"/>
</dbReference>
<dbReference type="PANTHER" id="PTHR38834:SF3">
    <property type="entry name" value="SOLUTE-BINDING PROTEIN FAMILY 3_N-TERMINAL DOMAIN-CONTAINING PROTEIN"/>
    <property type="match status" value="1"/>
</dbReference>